<name>A0AAX6IJF0_IRIPA</name>
<dbReference type="Proteomes" id="UP001140949">
    <property type="component" value="Unassembled WGS sequence"/>
</dbReference>
<reference evidence="2" key="2">
    <citation type="submission" date="2023-04" db="EMBL/GenBank/DDBJ databases">
        <authorList>
            <person name="Bruccoleri R.E."/>
            <person name="Oakeley E.J."/>
            <person name="Faust A.-M."/>
            <person name="Dessus-Babus S."/>
            <person name="Altorfer M."/>
            <person name="Burckhardt D."/>
            <person name="Oertli M."/>
            <person name="Naumann U."/>
            <person name="Petersen F."/>
            <person name="Wong J."/>
        </authorList>
    </citation>
    <scope>NUCLEOTIDE SEQUENCE</scope>
    <source>
        <strain evidence="2">GSM-AAB239-AS_SAM_17_03QT</strain>
        <tissue evidence="2">Leaf</tissue>
    </source>
</reference>
<protein>
    <submittedName>
        <fullName evidence="2">Uncharacterized protein</fullName>
    </submittedName>
</protein>
<dbReference type="EMBL" id="JANAVB010000800">
    <property type="protein sequence ID" value="KAJ6853342.1"/>
    <property type="molecule type" value="Genomic_DNA"/>
</dbReference>
<evidence type="ECO:0000256" key="1">
    <source>
        <dbReference type="SAM" id="MobiDB-lite"/>
    </source>
</evidence>
<reference evidence="2" key="1">
    <citation type="journal article" date="2023" name="GigaByte">
        <title>Genome assembly of the bearded iris, Iris pallida Lam.</title>
        <authorList>
            <person name="Bruccoleri R.E."/>
            <person name="Oakeley E.J."/>
            <person name="Faust A.M.E."/>
            <person name="Altorfer M."/>
            <person name="Dessus-Babus S."/>
            <person name="Burckhardt D."/>
            <person name="Oertli M."/>
            <person name="Naumann U."/>
            <person name="Petersen F."/>
            <person name="Wong J."/>
        </authorList>
    </citation>
    <scope>NUCLEOTIDE SEQUENCE</scope>
    <source>
        <strain evidence="2">GSM-AAB239-AS_SAM_17_03QT</strain>
    </source>
</reference>
<dbReference type="AlphaFoldDB" id="A0AAX6IJF0"/>
<accession>A0AAX6IJF0</accession>
<feature type="region of interest" description="Disordered" evidence="1">
    <location>
        <begin position="1"/>
        <end position="30"/>
    </location>
</feature>
<gene>
    <name evidence="2" type="ORF">M6B38_250470</name>
</gene>
<evidence type="ECO:0000313" key="2">
    <source>
        <dbReference type="EMBL" id="KAJ6853342.1"/>
    </source>
</evidence>
<sequence length="30" mass="3243">MAYCSFSDDRLHRRPTPSSSAIPPPLVVAA</sequence>
<proteinExistence type="predicted"/>
<organism evidence="2 3">
    <name type="scientific">Iris pallida</name>
    <name type="common">Sweet iris</name>
    <dbReference type="NCBI Taxonomy" id="29817"/>
    <lineage>
        <taxon>Eukaryota</taxon>
        <taxon>Viridiplantae</taxon>
        <taxon>Streptophyta</taxon>
        <taxon>Embryophyta</taxon>
        <taxon>Tracheophyta</taxon>
        <taxon>Spermatophyta</taxon>
        <taxon>Magnoliopsida</taxon>
        <taxon>Liliopsida</taxon>
        <taxon>Asparagales</taxon>
        <taxon>Iridaceae</taxon>
        <taxon>Iridoideae</taxon>
        <taxon>Irideae</taxon>
        <taxon>Iris</taxon>
    </lineage>
</organism>
<keyword evidence="3" id="KW-1185">Reference proteome</keyword>
<comment type="caution">
    <text evidence="2">The sequence shown here is derived from an EMBL/GenBank/DDBJ whole genome shotgun (WGS) entry which is preliminary data.</text>
</comment>
<evidence type="ECO:0000313" key="3">
    <source>
        <dbReference type="Proteomes" id="UP001140949"/>
    </source>
</evidence>